<protein>
    <submittedName>
        <fullName evidence="1">Uncharacterized protein</fullName>
    </submittedName>
</protein>
<dbReference type="VEuPathDB" id="TriTrypDB:TCDM_03802"/>
<proteinExistence type="predicted"/>
<dbReference type="AlphaFoldDB" id="A0A2V2WFE8"/>
<dbReference type="VEuPathDB" id="TriTrypDB:Tc_MARK_9495"/>
<dbReference type="VEuPathDB" id="TriTrypDB:TcBrA4_0109010"/>
<name>A0A2V2WFE8_TRYCR</name>
<dbReference type="VEuPathDB" id="TriTrypDB:C3747_107g145"/>
<sequence>MASLRMLPMSCNVIHVICHLVQKLLGRCPSGNVNLLQSSIRSTTVRGRSGFDSIAGSLLLDGASTLDAEFREGSTSQYPGSDSAIDTHPPDEELHMRILQTLMAYLSACEFGNAALADIMSILFLVYTQATPESMVEATCAATIEERTQALLRCLRSSSDAKQVEDMAPLLRRRFRLWRMRRICVPSAPGPRRSG</sequence>
<dbReference type="VEuPathDB" id="TriTrypDB:TcCL_Unassigned06513"/>
<dbReference type="VEuPathDB" id="TriTrypDB:TcCLB.503931.14"/>
<accession>A0A2V2WFE8</accession>
<dbReference type="VEuPathDB" id="TriTrypDB:ECC02_006095"/>
<reference evidence="1 2" key="1">
    <citation type="journal article" date="2018" name="Microb. Genom.">
        <title>Expanding an expanded genome: long-read sequencing of Trypanosoma cruzi.</title>
        <authorList>
            <person name="Berna L."/>
            <person name="Rodriguez M."/>
            <person name="Chiribao M.L."/>
            <person name="Parodi-Talice A."/>
            <person name="Pita S."/>
            <person name="Rijo G."/>
            <person name="Alvarez-Valin F."/>
            <person name="Robello C."/>
        </authorList>
    </citation>
    <scope>NUCLEOTIDE SEQUENCE [LARGE SCALE GENOMIC DNA]</scope>
    <source>
        <strain evidence="1 2">TCC</strain>
    </source>
</reference>
<evidence type="ECO:0000313" key="1">
    <source>
        <dbReference type="EMBL" id="PWV06962.1"/>
    </source>
</evidence>
<dbReference type="EMBL" id="PRFC01000107">
    <property type="protein sequence ID" value="PWV06962.1"/>
    <property type="molecule type" value="Genomic_DNA"/>
</dbReference>
<organism evidence="1 2">
    <name type="scientific">Trypanosoma cruzi</name>
    <dbReference type="NCBI Taxonomy" id="5693"/>
    <lineage>
        <taxon>Eukaryota</taxon>
        <taxon>Discoba</taxon>
        <taxon>Euglenozoa</taxon>
        <taxon>Kinetoplastea</taxon>
        <taxon>Metakinetoplastina</taxon>
        <taxon>Trypanosomatida</taxon>
        <taxon>Trypanosomatidae</taxon>
        <taxon>Trypanosoma</taxon>
        <taxon>Schizotrypanum</taxon>
    </lineage>
</organism>
<dbReference type="VEuPathDB" id="TriTrypDB:TcG_05865"/>
<dbReference type="VEuPathDB" id="TriTrypDB:TcCLB.511127.390"/>
<dbReference type="VEuPathDB" id="TriTrypDB:TcYC6_0036340"/>
<evidence type="ECO:0000313" key="2">
    <source>
        <dbReference type="Proteomes" id="UP000246078"/>
    </source>
</evidence>
<comment type="caution">
    <text evidence="1">The sequence shown here is derived from an EMBL/GenBank/DDBJ whole genome shotgun (WGS) entry which is preliminary data.</text>
</comment>
<dbReference type="VEuPathDB" id="TriTrypDB:TCSYLVIO_006499"/>
<gene>
    <name evidence="1" type="ORF">C3747_107g145</name>
</gene>
<dbReference type="Proteomes" id="UP000246078">
    <property type="component" value="Unassembled WGS sequence"/>
</dbReference>
<dbReference type="VEuPathDB" id="TriTrypDB:BCY84_01345"/>
<dbReference type="VEuPathDB" id="TriTrypDB:C4B63_27g213"/>